<evidence type="ECO:0000259" key="6">
    <source>
        <dbReference type="PROSITE" id="PS50994"/>
    </source>
</evidence>
<dbReference type="RefSeq" id="WP_107824066.1">
    <property type="nucleotide sequence ID" value="NZ_OY782574.1"/>
</dbReference>
<feature type="domain" description="Integrase catalytic" evidence="6">
    <location>
        <begin position="149"/>
        <end position="325"/>
    </location>
</feature>
<dbReference type="GO" id="GO:0032196">
    <property type="term" value="P:transposition"/>
    <property type="evidence" value="ECO:0007669"/>
    <property type="project" value="UniProtKB-KW"/>
</dbReference>
<dbReference type="InterPro" id="IPR017894">
    <property type="entry name" value="HTH_IS21_transposase_type"/>
</dbReference>
<protein>
    <submittedName>
        <fullName evidence="7">Transposase</fullName>
    </submittedName>
</protein>
<gene>
    <name evidence="7" type="ORF">C8N47_1481</name>
</gene>
<dbReference type="InterPro" id="IPR012337">
    <property type="entry name" value="RNaseH-like_sf"/>
</dbReference>
<name>A0A2T5BQA0_9BACT</name>
<comment type="similarity">
    <text evidence="1">Belongs to the transposase IS21/IS408/IS1162 family.</text>
</comment>
<keyword evidence="4" id="KW-0233">DNA recombination</keyword>
<dbReference type="SUPFAM" id="SSF53098">
    <property type="entry name" value="Ribonuclease H-like"/>
    <property type="match status" value="1"/>
</dbReference>
<dbReference type="EMBL" id="QAAD01000048">
    <property type="protein sequence ID" value="PTN01208.1"/>
    <property type="molecule type" value="Genomic_DNA"/>
</dbReference>
<dbReference type="PROSITE" id="PS50531">
    <property type="entry name" value="HTH_IS21"/>
    <property type="match status" value="1"/>
</dbReference>
<dbReference type="GO" id="GO:0006310">
    <property type="term" value="P:DNA recombination"/>
    <property type="evidence" value="ECO:0007669"/>
    <property type="project" value="UniProtKB-KW"/>
</dbReference>
<dbReference type="PANTHER" id="PTHR35004">
    <property type="entry name" value="TRANSPOSASE RV3428C-RELATED"/>
    <property type="match status" value="1"/>
</dbReference>
<dbReference type="InterPro" id="IPR001584">
    <property type="entry name" value="Integrase_cat-core"/>
</dbReference>
<keyword evidence="2" id="KW-0815">Transposition</keyword>
<evidence type="ECO:0000256" key="2">
    <source>
        <dbReference type="ARBA" id="ARBA00022578"/>
    </source>
</evidence>
<evidence type="ECO:0000256" key="1">
    <source>
        <dbReference type="ARBA" id="ARBA00009277"/>
    </source>
</evidence>
<dbReference type="InterPro" id="IPR036397">
    <property type="entry name" value="RNaseH_sf"/>
</dbReference>
<evidence type="ECO:0000313" key="8">
    <source>
        <dbReference type="Proteomes" id="UP000243525"/>
    </source>
</evidence>
<evidence type="ECO:0000313" key="7">
    <source>
        <dbReference type="EMBL" id="PTN01208.1"/>
    </source>
</evidence>
<accession>A0A2T5BQA0</accession>
<dbReference type="GO" id="GO:0015074">
    <property type="term" value="P:DNA integration"/>
    <property type="evidence" value="ECO:0007669"/>
    <property type="project" value="InterPro"/>
</dbReference>
<feature type="domain" description="HTH IS21-type" evidence="5">
    <location>
        <begin position="27"/>
        <end position="92"/>
    </location>
</feature>
<dbReference type="Gene3D" id="1.10.10.60">
    <property type="entry name" value="Homeodomain-like"/>
    <property type="match status" value="1"/>
</dbReference>
<evidence type="ECO:0000256" key="4">
    <source>
        <dbReference type="ARBA" id="ARBA00023172"/>
    </source>
</evidence>
<reference evidence="7 8" key="1">
    <citation type="submission" date="2018-04" db="EMBL/GenBank/DDBJ databases">
        <title>Genomic Encyclopedia of Archaeal and Bacterial Type Strains, Phase II (KMG-II): from individual species to whole genera.</title>
        <authorList>
            <person name="Goeker M."/>
        </authorList>
    </citation>
    <scope>NUCLEOTIDE SEQUENCE [LARGE SCALE GENOMIC DNA]</scope>
    <source>
        <strain evidence="7 8">DSM 28823</strain>
    </source>
</reference>
<dbReference type="OrthoDB" id="3193769at2"/>
<keyword evidence="8" id="KW-1185">Reference proteome</keyword>
<proteinExistence type="inferred from homology"/>
<dbReference type="PROSITE" id="PS50994">
    <property type="entry name" value="INTEGRASE"/>
    <property type="match status" value="1"/>
</dbReference>
<dbReference type="InterPro" id="IPR009057">
    <property type="entry name" value="Homeodomain-like_sf"/>
</dbReference>
<dbReference type="Gene3D" id="3.30.420.10">
    <property type="entry name" value="Ribonuclease H-like superfamily/Ribonuclease H"/>
    <property type="match status" value="1"/>
</dbReference>
<dbReference type="Proteomes" id="UP000243525">
    <property type="component" value="Unassembled WGS sequence"/>
</dbReference>
<sequence>MEEKNLHLKGDKTDKKMKAYKHLKKALMWHKVKELWSKGLNKSQISQEVGIHRKTVRHYLEMDEKEFYNWIGKRKNLPPKLHGYYDFVKEHLENHPYLSASQIEDRLKERYPDFPEVHSKTVYNFVQSIRSAHQIAKPKNKHVRVFEKREETAYGEEAQVDFGVYNLAKQGGGQQKVWVFAMVLSRSRQKFVHLQTSPFTTATSIYAHQLAFEYFQGVPRHIVYDQDRVFMVDENYGDLILTSDFQHYVQNESFEVVFCRKADPQTKGKIENVIKYVKYNFLRGREFTNIAGLNQSASDWLKRTGNRKKHSTTRLVPHHEWLKEKEYLLPIKNLLKEPEVASSKPYTVLKDHTISYKGNFYSLPVGTYKGENTQVLVSHEDGKLVVRSLEKAHIASHTISILKGKYIRNRDHARDKASGIEEKMVLAIDKLGNTDKAKEFIEGIRNDKPRYLNDNLRLILSKTGNQDTEVVSKAIDYCLENSYYNALKFTELIAYFKKEKEPALVISHRKPQVPQQANTTPATSKINTYEKIIQQ</sequence>
<evidence type="ECO:0000259" key="5">
    <source>
        <dbReference type="PROSITE" id="PS50531"/>
    </source>
</evidence>
<keyword evidence="3" id="KW-0238">DNA-binding</keyword>
<dbReference type="SUPFAM" id="SSF46689">
    <property type="entry name" value="Homeodomain-like"/>
    <property type="match status" value="1"/>
</dbReference>
<dbReference type="GO" id="GO:0003677">
    <property type="term" value="F:DNA binding"/>
    <property type="evidence" value="ECO:0007669"/>
    <property type="project" value="UniProtKB-KW"/>
</dbReference>
<dbReference type="NCBIfam" id="NF033546">
    <property type="entry name" value="transpos_IS21"/>
    <property type="match status" value="1"/>
</dbReference>
<organism evidence="7 8">
    <name type="scientific">Mangrovibacterium marinum</name>
    <dbReference type="NCBI Taxonomy" id="1639118"/>
    <lineage>
        <taxon>Bacteria</taxon>
        <taxon>Pseudomonadati</taxon>
        <taxon>Bacteroidota</taxon>
        <taxon>Bacteroidia</taxon>
        <taxon>Marinilabiliales</taxon>
        <taxon>Prolixibacteraceae</taxon>
        <taxon>Mangrovibacterium</taxon>
    </lineage>
</organism>
<dbReference type="PANTHER" id="PTHR35004:SF6">
    <property type="entry name" value="TRANSPOSASE"/>
    <property type="match status" value="1"/>
</dbReference>
<comment type="caution">
    <text evidence="7">The sequence shown here is derived from an EMBL/GenBank/DDBJ whole genome shotgun (WGS) entry which is preliminary data.</text>
</comment>
<dbReference type="AlphaFoldDB" id="A0A2T5BQA0"/>
<evidence type="ECO:0000256" key="3">
    <source>
        <dbReference type="ARBA" id="ARBA00023125"/>
    </source>
</evidence>